<sequence>MLPSALRRFVRRLMAFPTIVRVVLSISIVVLVVFPFARLVVGSLREGGPLESGKFTFQNFTDSFRGSSDVIGNTLFFAVGQTVVPLVIGVLLAWVVTRTNVPGRSVFELATLALYFIPLLAAAAAWSILLGGKGGMLNALIQDYTPFEGFDVYSMSGMIFVQSLYLVPLVFLVVSSSMRSVDPEYEDAARVGGASALSTFLRITLGVCRPSVMSAGVLCLIIGLGSMEIPLLFGYPAREYVMTTDIYSALRVRFPPEYGRASATGVMLLVASLAVMWPYLRSLKNSERYVTVGGKRARASVMRLGRSRWLLSAICWFFFAFTLVLPFLAVLVASLLPYVGHPSMALLKKASFKNYSKLADNPVIWRAVKNSLTLALGAGVTVMVIGSLIAYCAVRYRSRWSRLIDYAAALPLTVPAVVLGMSLLYTYITLRLPGGFSLWGTIWIMGLAYVVYFLPIAVRQMTSPIVQLSVDLEHAARVSGASQLATFARIVFPILLPALLGGTVLAFVTFLREFTTSVLLTSSGNEVISTVMYSYYSNGRLPYVAAIAVGLWLPVIVLLVVVRLVFRIRIRF</sequence>
<evidence type="ECO:0000256" key="5">
    <source>
        <dbReference type="ARBA" id="ARBA00022692"/>
    </source>
</evidence>
<keyword evidence="2" id="KW-0813">Transport</keyword>
<feature type="transmembrane region" description="Helical" evidence="8">
    <location>
        <begin position="372"/>
        <end position="394"/>
    </location>
</feature>
<evidence type="ECO:0000256" key="7">
    <source>
        <dbReference type="ARBA" id="ARBA00023136"/>
    </source>
</evidence>
<evidence type="ECO:0000256" key="6">
    <source>
        <dbReference type="ARBA" id="ARBA00022989"/>
    </source>
</evidence>
<dbReference type="SUPFAM" id="SSF161098">
    <property type="entry name" value="MetI-like"/>
    <property type="match status" value="2"/>
</dbReference>
<keyword evidence="3" id="KW-1003">Cell membrane</keyword>
<dbReference type="InterPro" id="IPR000515">
    <property type="entry name" value="MetI-like"/>
</dbReference>
<evidence type="ECO:0000256" key="3">
    <source>
        <dbReference type="ARBA" id="ARBA00022475"/>
    </source>
</evidence>
<feature type="transmembrane region" description="Helical" evidence="8">
    <location>
        <begin position="212"/>
        <end position="233"/>
    </location>
</feature>
<dbReference type="GO" id="GO:0005886">
    <property type="term" value="C:plasma membrane"/>
    <property type="evidence" value="ECO:0007669"/>
    <property type="project" value="UniProtKB-SubCell"/>
</dbReference>
<dbReference type="InterPro" id="IPR035906">
    <property type="entry name" value="MetI-like_sf"/>
</dbReference>
<keyword evidence="4" id="KW-0997">Cell inner membrane</keyword>
<feature type="domain" description="ABC transmembrane type-1" evidence="9">
    <location>
        <begin position="71"/>
        <end position="279"/>
    </location>
</feature>
<dbReference type="GO" id="GO:0055085">
    <property type="term" value="P:transmembrane transport"/>
    <property type="evidence" value="ECO:0007669"/>
    <property type="project" value="InterPro"/>
</dbReference>
<comment type="subcellular location">
    <subcellularLocation>
        <location evidence="1">Cell inner membrane</location>
        <topology evidence="1">Multi-pass membrane protein</topology>
    </subcellularLocation>
</comment>
<dbReference type="PROSITE" id="PS50928">
    <property type="entry name" value="ABC_TM1"/>
    <property type="match status" value="2"/>
</dbReference>
<evidence type="ECO:0000256" key="4">
    <source>
        <dbReference type="ARBA" id="ARBA00022519"/>
    </source>
</evidence>
<feature type="transmembrane region" description="Helical" evidence="8">
    <location>
        <begin position="309"/>
        <end position="336"/>
    </location>
</feature>
<keyword evidence="6 8" id="KW-1133">Transmembrane helix</keyword>
<feature type="transmembrane region" description="Helical" evidence="8">
    <location>
        <begin position="490"/>
        <end position="511"/>
    </location>
</feature>
<dbReference type="EMBL" id="CAFAAI010000039">
    <property type="protein sequence ID" value="CAB4790115.1"/>
    <property type="molecule type" value="Genomic_DNA"/>
</dbReference>
<dbReference type="CDD" id="cd06261">
    <property type="entry name" value="TM_PBP2"/>
    <property type="match status" value="2"/>
</dbReference>
<dbReference type="PANTHER" id="PTHR43357:SF4">
    <property type="entry name" value="INNER MEMBRANE ABC TRANSPORTER PERMEASE PROTEIN YDCV"/>
    <property type="match status" value="1"/>
</dbReference>
<feature type="transmembrane region" description="Helical" evidence="8">
    <location>
        <begin position="261"/>
        <end position="280"/>
    </location>
</feature>
<organism evidence="10">
    <name type="scientific">freshwater metagenome</name>
    <dbReference type="NCBI Taxonomy" id="449393"/>
    <lineage>
        <taxon>unclassified sequences</taxon>
        <taxon>metagenomes</taxon>
        <taxon>ecological metagenomes</taxon>
    </lineage>
</organism>
<evidence type="ECO:0000259" key="9">
    <source>
        <dbReference type="PROSITE" id="PS50928"/>
    </source>
</evidence>
<evidence type="ECO:0000256" key="2">
    <source>
        <dbReference type="ARBA" id="ARBA00022448"/>
    </source>
</evidence>
<name>A0A6J6X256_9ZZZZ</name>
<feature type="transmembrane region" description="Helical" evidence="8">
    <location>
        <begin position="75"/>
        <end position="97"/>
    </location>
</feature>
<feature type="transmembrane region" description="Helical" evidence="8">
    <location>
        <begin position="406"/>
        <end position="430"/>
    </location>
</feature>
<accession>A0A6J6X256</accession>
<dbReference type="AlphaFoldDB" id="A0A6J6X256"/>
<feature type="transmembrane region" description="Helical" evidence="8">
    <location>
        <begin position="152"/>
        <end position="174"/>
    </location>
</feature>
<feature type="domain" description="ABC transmembrane type-1" evidence="9">
    <location>
        <begin position="368"/>
        <end position="562"/>
    </location>
</feature>
<feature type="transmembrane region" description="Helical" evidence="8">
    <location>
        <begin position="436"/>
        <end position="458"/>
    </location>
</feature>
<gene>
    <name evidence="10" type="ORF">UFOPK2992_00359</name>
</gene>
<dbReference type="PANTHER" id="PTHR43357">
    <property type="entry name" value="INNER MEMBRANE ABC TRANSPORTER PERMEASE PROTEIN YDCV"/>
    <property type="match status" value="1"/>
</dbReference>
<feature type="transmembrane region" description="Helical" evidence="8">
    <location>
        <begin position="109"/>
        <end position="132"/>
    </location>
</feature>
<keyword evidence="7 8" id="KW-0472">Membrane</keyword>
<evidence type="ECO:0000256" key="8">
    <source>
        <dbReference type="SAM" id="Phobius"/>
    </source>
</evidence>
<dbReference type="Pfam" id="PF00528">
    <property type="entry name" value="BPD_transp_1"/>
    <property type="match status" value="2"/>
</dbReference>
<feature type="transmembrane region" description="Helical" evidence="8">
    <location>
        <begin position="20"/>
        <end position="41"/>
    </location>
</feature>
<evidence type="ECO:0000256" key="1">
    <source>
        <dbReference type="ARBA" id="ARBA00004429"/>
    </source>
</evidence>
<proteinExistence type="predicted"/>
<feature type="transmembrane region" description="Helical" evidence="8">
    <location>
        <begin position="543"/>
        <end position="566"/>
    </location>
</feature>
<evidence type="ECO:0000313" key="10">
    <source>
        <dbReference type="EMBL" id="CAB4790115.1"/>
    </source>
</evidence>
<dbReference type="Gene3D" id="1.10.3720.10">
    <property type="entry name" value="MetI-like"/>
    <property type="match status" value="2"/>
</dbReference>
<reference evidence="10" key="1">
    <citation type="submission" date="2020-05" db="EMBL/GenBank/DDBJ databases">
        <authorList>
            <person name="Chiriac C."/>
            <person name="Salcher M."/>
            <person name="Ghai R."/>
            <person name="Kavagutti S V."/>
        </authorList>
    </citation>
    <scope>NUCLEOTIDE SEQUENCE</scope>
</reference>
<keyword evidence="5 8" id="KW-0812">Transmembrane</keyword>
<protein>
    <submittedName>
        <fullName evidence="10">Unannotated protein</fullName>
    </submittedName>
</protein>